<dbReference type="GO" id="GO:0005737">
    <property type="term" value="C:cytoplasm"/>
    <property type="evidence" value="ECO:0007669"/>
    <property type="project" value="TreeGrafter"/>
</dbReference>
<dbReference type="Gene3D" id="3.40.50.150">
    <property type="entry name" value="Vaccinia Virus protein VP39"/>
    <property type="match status" value="1"/>
</dbReference>
<feature type="domain" description="DNA methylase N-4/N-6" evidence="5">
    <location>
        <begin position="71"/>
        <end position="281"/>
    </location>
</feature>
<evidence type="ECO:0000256" key="4">
    <source>
        <dbReference type="RuleBase" id="RU362026"/>
    </source>
</evidence>
<gene>
    <name evidence="6" type="ORF">SAMN05443667_11551</name>
</gene>
<dbReference type="Proteomes" id="UP000198951">
    <property type="component" value="Unassembled WGS sequence"/>
</dbReference>
<accession>A0A1H4FY13</accession>
<evidence type="ECO:0000256" key="3">
    <source>
        <dbReference type="ARBA" id="ARBA00022679"/>
    </source>
</evidence>
<comment type="similarity">
    <text evidence="1 4">Belongs to the N(4)/N(6)-methyltransferase family.</text>
</comment>
<sequence length="287" mass="33283">MVYIENLEKEIFLLEEPYVDLFNYMDENNLEKDFIISSKTKNVSFESITKNSLLGNGNCNDFMAFIGSNSVDLILTDPPYNLGEFMHNRNTNLVKMRENQFAYAGWDNLSQKDWEIEMKSFFKESGRILKKSGSLLMFMSLIKLETIIKIAAEYKFYYKTTGIWHKTNPMPRNMNIHFVNSTEAWVYFVYNDTSGTFNNEGVLHHDFIETSLTTAKEKKFGKHPTQKPLKVISHFVRLLSNKNDVILDPFMGSGTTGVASSKLNRKFIGIELSEEYFEISKNRILNE</sequence>
<dbReference type="PROSITE" id="PS00092">
    <property type="entry name" value="N6_MTASE"/>
    <property type="match status" value="1"/>
</dbReference>
<protein>
    <recommendedName>
        <fullName evidence="4">Methyltransferase</fullName>
        <ecNumber evidence="4">2.1.1.-</ecNumber>
    </recommendedName>
</protein>
<keyword evidence="3 6" id="KW-0808">Transferase</keyword>
<dbReference type="GO" id="GO:0008170">
    <property type="term" value="F:N-methyltransferase activity"/>
    <property type="evidence" value="ECO:0007669"/>
    <property type="project" value="InterPro"/>
</dbReference>
<dbReference type="STRING" id="150146.SAMN05443667_11551"/>
<dbReference type="PANTHER" id="PTHR13370">
    <property type="entry name" value="RNA METHYLASE-RELATED"/>
    <property type="match status" value="1"/>
</dbReference>
<dbReference type="PRINTS" id="PR00508">
    <property type="entry name" value="S21N4MTFRASE"/>
</dbReference>
<evidence type="ECO:0000313" key="6">
    <source>
        <dbReference type="EMBL" id="SEB01382.1"/>
    </source>
</evidence>
<organism evidence="6 7">
    <name type="scientific">Flavobacterium gillisiae</name>
    <dbReference type="NCBI Taxonomy" id="150146"/>
    <lineage>
        <taxon>Bacteria</taxon>
        <taxon>Pseudomonadati</taxon>
        <taxon>Bacteroidota</taxon>
        <taxon>Flavobacteriia</taxon>
        <taxon>Flavobacteriales</taxon>
        <taxon>Flavobacteriaceae</taxon>
        <taxon>Flavobacterium</taxon>
    </lineage>
</organism>
<reference evidence="7" key="1">
    <citation type="submission" date="2016-10" db="EMBL/GenBank/DDBJ databases">
        <authorList>
            <person name="Varghese N."/>
            <person name="Submissions S."/>
        </authorList>
    </citation>
    <scope>NUCLEOTIDE SEQUENCE [LARGE SCALE GENOMIC DNA]</scope>
    <source>
        <strain evidence="7">DSM 22376</strain>
    </source>
</reference>
<evidence type="ECO:0000313" key="7">
    <source>
        <dbReference type="Proteomes" id="UP000198951"/>
    </source>
</evidence>
<dbReference type="InterPro" id="IPR002052">
    <property type="entry name" value="DNA_methylase_N6_adenine_CS"/>
</dbReference>
<dbReference type="RefSeq" id="WP_218133017.1">
    <property type="nucleotide sequence ID" value="NZ_FNRD01000015.1"/>
</dbReference>
<evidence type="ECO:0000256" key="2">
    <source>
        <dbReference type="ARBA" id="ARBA00022603"/>
    </source>
</evidence>
<dbReference type="GO" id="GO:0003677">
    <property type="term" value="F:DNA binding"/>
    <property type="evidence" value="ECO:0007669"/>
    <property type="project" value="InterPro"/>
</dbReference>
<dbReference type="InterPro" id="IPR002941">
    <property type="entry name" value="DNA_methylase_N4/N6"/>
</dbReference>
<dbReference type="InterPro" id="IPR001091">
    <property type="entry name" value="RM_Methyltransferase"/>
</dbReference>
<dbReference type="AlphaFoldDB" id="A0A1H4FY13"/>
<keyword evidence="2 6" id="KW-0489">Methyltransferase</keyword>
<dbReference type="GO" id="GO:0032259">
    <property type="term" value="P:methylation"/>
    <property type="evidence" value="ECO:0007669"/>
    <property type="project" value="UniProtKB-KW"/>
</dbReference>
<dbReference type="InterPro" id="IPR029063">
    <property type="entry name" value="SAM-dependent_MTases_sf"/>
</dbReference>
<evidence type="ECO:0000259" key="5">
    <source>
        <dbReference type="Pfam" id="PF01555"/>
    </source>
</evidence>
<evidence type="ECO:0000256" key="1">
    <source>
        <dbReference type="ARBA" id="ARBA00006594"/>
    </source>
</evidence>
<dbReference type="SUPFAM" id="SSF53335">
    <property type="entry name" value="S-adenosyl-L-methionine-dependent methyltransferases"/>
    <property type="match status" value="1"/>
</dbReference>
<proteinExistence type="inferred from homology"/>
<keyword evidence="7" id="KW-1185">Reference proteome</keyword>
<dbReference type="EMBL" id="FNRD01000015">
    <property type="protein sequence ID" value="SEB01382.1"/>
    <property type="molecule type" value="Genomic_DNA"/>
</dbReference>
<dbReference type="Pfam" id="PF01555">
    <property type="entry name" value="N6_N4_Mtase"/>
    <property type="match status" value="1"/>
</dbReference>
<dbReference type="EC" id="2.1.1.-" evidence="4"/>
<name>A0A1H4FY13_9FLAO</name>
<dbReference type="PANTHER" id="PTHR13370:SF3">
    <property type="entry name" value="TRNA (GUANINE(10)-N2)-METHYLTRANSFERASE HOMOLOG"/>
    <property type="match status" value="1"/>
</dbReference>